<dbReference type="AlphaFoldDB" id="A0A1A9ZPK4"/>
<keyword evidence="2" id="KW-1185">Reference proteome</keyword>
<accession>A0A1A9ZPK4</accession>
<dbReference type="VEuPathDB" id="VectorBase:GPAI021039"/>
<reference evidence="2" key="1">
    <citation type="submission" date="2014-03" db="EMBL/GenBank/DDBJ databases">
        <authorList>
            <person name="Aksoy S."/>
            <person name="Warren W."/>
            <person name="Wilson R.K."/>
        </authorList>
    </citation>
    <scope>NUCLEOTIDE SEQUENCE [LARGE SCALE GENOMIC DNA]</scope>
    <source>
        <strain evidence="2">IAEA</strain>
    </source>
</reference>
<dbReference type="Proteomes" id="UP000092445">
    <property type="component" value="Unassembled WGS sequence"/>
</dbReference>
<organism evidence="1 2">
    <name type="scientific">Glossina pallidipes</name>
    <name type="common">Tsetse fly</name>
    <dbReference type="NCBI Taxonomy" id="7398"/>
    <lineage>
        <taxon>Eukaryota</taxon>
        <taxon>Metazoa</taxon>
        <taxon>Ecdysozoa</taxon>
        <taxon>Arthropoda</taxon>
        <taxon>Hexapoda</taxon>
        <taxon>Insecta</taxon>
        <taxon>Pterygota</taxon>
        <taxon>Neoptera</taxon>
        <taxon>Endopterygota</taxon>
        <taxon>Diptera</taxon>
        <taxon>Brachycera</taxon>
        <taxon>Muscomorpha</taxon>
        <taxon>Hippoboscoidea</taxon>
        <taxon>Glossinidae</taxon>
        <taxon>Glossina</taxon>
    </lineage>
</organism>
<evidence type="ECO:0000313" key="2">
    <source>
        <dbReference type="Proteomes" id="UP000092445"/>
    </source>
</evidence>
<proteinExistence type="predicted"/>
<dbReference type="EnsemblMetazoa" id="GPAI021039-RA">
    <property type="protein sequence ID" value="GPAI021039-PA"/>
    <property type="gene ID" value="GPAI021039"/>
</dbReference>
<sequence>MSVTRIQTAEKQRNVVLTQRHNYNERNENLALIMQETGPILAVSIEYVAITSHLSLITICVEICAKASSTIYSNIFICIHVNHHLPPTPTIIAISSSSSSSLSSSSHYRNE</sequence>
<reference evidence="1" key="2">
    <citation type="submission" date="2020-05" db="UniProtKB">
        <authorList>
            <consortium name="EnsemblMetazoa"/>
        </authorList>
    </citation>
    <scope>IDENTIFICATION</scope>
    <source>
        <strain evidence="1">IAEA</strain>
    </source>
</reference>
<name>A0A1A9ZPK4_GLOPL</name>
<protein>
    <submittedName>
        <fullName evidence="1">Uncharacterized protein</fullName>
    </submittedName>
</protein>
<evidence type="ECO:0000313" key="1">
    <source>
        <dbReference type="EnsemblMetazoa" id="GPAI021039-PA"/>
    </source>
</evidence>